<sequence length="576" mass="59464" precursor="true">MSWRNWSVFGCATRIVCASALWTISNATALATTSVAPARVVALSGQRPGGLTPLTGFTRFDARPVIDGAGRVAFLAAAGDAFELTGAWAESASGVRAIAQAGDAAAPGGVRFAEFADLVMSDAGAIGFKALLAGATVNVETAESIWIERAGQMSLVARGGAEAPDPTKARRFLRFESPPALNGDGQLAFFARTRDKELEVVQDSGFYWFDGVQVGAIAAAGSSAIPGSEDVVFSAQSFEAPFADDPVVNSTGTTIFRGFIEGPGVGDSNLNGLWRYRQSDGLQLLLRGGDAALGVPGATFISFPAIPTINDAGESAFLAFYRLTDDPAQAAAGALVSNDAAIRLGLWLRRSSGELEAVFKLGDDAPGIAGDARFIDVFDPVLNGAGRVAIVAAVAGDAVTPSSEVGLWSSGLSEDGGIELVARQGDAAPGGRGTVFGVFLEPSLNAHGQTAFVATGYDPAIEPGLSQSVGIWGEDRTGTLRLVVESGQLLEVAPGDFRQVAGVAFASETGGQDGKSRGFNDAGQLAFHATFIDGSSGIFVSNLLAVPEPQLWPLLISAAICWRRPRVAAENARSFA</sequence>
<dbReference type="NCBIfam" id="TIGR05002">
    <property type="entry name" value="NxxGxxAF_repeat"/>
    <property type="match status" value="5"/>
</dbReference>
<feature type="chain" id="PRO_5022017814" evidence="1">
    <location>
        <begin position="32"/>
        <end position="576"/>
    </location>
</feature>
<protein>
    <submittedName>
        <fullName evidence="2">Uncharacterized protein</fullName>
    </submittedName>
</protein>
<proteinExistence type="predicted"/>
<name>A0A517U1V0_9BACT</name>
<organism evidence="2 3">
    <name type="scientific">Lacipirellula limnantheis</name>
    <dbReference type="NCBI Taxonomy" id="2528024"/>
    <lineage>
        <taxon>Bacteria</taxon>
        <taxon>Pseudomonadati</taxon>
        <taxon>Planctomycetota</taxon>
        <taxon>Planctomycetia</taxon>
        <taxon>Pirellulales</taxon>
        <taxon>Lacipirellulaceae</taxon>
        <taxon>Lacipirellula</taxon>
    </lineage>
</organism>
<accession>A0A517U1V0</accession>
<keyword evidence="3" id="KW-1185">Reference proteome</keyword>
<gene>
    <name evidence="2" type="ORF">I41_37980</name>
</gene>
<dbReference type="AlphaFoldDB" id="A0A517U1V0"/>
<dbReference type="KEGG" id="llh:I41_37980"/>
<dbReference type="EMBL" id="CP036339">
    <property type="protein sequence ID" value="QDT74601.1"/>
    <property type="molecule type" value="Genomic_DNA"/>
</dbReference>
<evidence type="ECO:0000256" key="1">
    <source>
        <dbReference type="SAM" id="SignalP"/>
    </source>
</evidence>
<feature type="signal peptide" evidence="1">
    <location>
        <begin position="1"/>
        <end position="31"/>
    </location>
</feature>
<reference evidence="2 3" key="1">
    <citation type="submission" date="2019-02" db="EMBL/GenBank/DDBJ databases">
        <title>Deep-cultivation of Planctomycetes and their phenomic and genomic characterization uncovers novel biology.</title>
        <authorList>
            <person name="Wiegand S."/>
            <person name="Jogler M."/>
            <person name="Boedeker C."/>
            <person name="Pinto D."/>
            <person name="Vollmers J."/>
            <person name="Rivas-Marin E."/>
            <person name="Kohn T."/>
            <person name="Peeters S.H."/>
            <person name="Heuer A."/>
            <person name="Rast P."/>
            <person name="Oberbeckmann S."/>
            <person name="Bunk B."/>
            <person name="Jeske O."/>
            <person name="Meyerdierks A."/>
            <person name="Storesund J.E."/>
            <person name="Kallscheuer N."/>
            <person name="Luecker S."/>
            <person name="Lage O.M."/>
            <person name="Pohl T."/>
            <person name="Merkel B.J."/>
            <person name="Hornburger P."/>
            <person name="Mueller R.-W."/>
            <person name="Bruemmer F."/>
            <person name="Labrenz M."/>
            <person name="Spormann A.M."/>
            <person name="Op den Camp H."/>
            <person name="Overmann J."/>
            <person name="Amann R."/>
            <person name="Jetten M.S.M."/>
            <person name="Mascher T."/>
            <person name="Medema M.H."/>
            <person name="Devos D.P."/>
            <person name="Kaster A.-K."/>
            <person name="Ovreas L."/>
            <person name="Rohde M."/>
            <person name="Galperin M.Y."/>
            <person name="Jogler C."/>
        </authorList>
    </citation>
    <scope>NUCLEOTIDE SEQUENCE [LARGE SCALE GENOMIC DNA]</scope>
    <source>
        <strain evidence="2 3">I41</strain>
    </source>
</reference>
<dbReference type="Proteomes" id="UP000317909">
    <property type="component" value="Chromosome"/>
</dbReference>
<keyword evidence="1" id="KW-0732">Signal</keyword>
<evidence type="ECO:0000313" key="2">
    <source>
        <dbReference type="EMBL" id="QDT74601.1"/>
    </source>
</evidence>
<dbReference type="InterPro" id="IPR055876">
    <property type="entry name" value="DUF7453"/>
</dbReference>
<dbReference type="Pfam" id="PF24251">
    <property type="entry name" value="DUF7453"/>
    <property type="match status" value="1"/>
</dbReference>
<evidence type="ECO:0000313" key="3">
    <source>
        <dbReference type="Proteomes" id="UP000317909"/>
    </source>
</evidence>